<evidence type="ECO:0000256" key="2">
    <source>
        <dbReference type="ARBA" id="ARBA00023002"/>
    </source>
</evidence>
<dbReference type="AlphaFoldDB" id="A0AAD3D563"/>
<keyword evidence="5" id="KW-1185">Reference proteome</keyword>
<organism evidence="4 5">
    <name type="scientific">Chaetoceros tenuissimus</name>
    <dbReference type="NCBI Taxonomy" id="426638"/>
    <lineage>
        <taxon>Eukaryota</taxon>
        <taxon>Sar</taxon>
        <taxon>Stramenopiles</taxon>
        <taxon>Ochrophyta</taxon>
        <taxon>Bacillariophyta</taxon>
        <taxon>Coscinodiscophyceae</taxon>
        <taxon>Chaetocerotophycidae</taxon>
        <taxon>Chaetocerotales</taxon>
        <taxon>Chaetocerotaceae</taxon>
        <taxon>Chaetoceros</taxon>
    </lineage>
</organism>
<dbReference type="PRINTS" id="PR00081">
    <property type="entry name" value="GDHRDH"/>
</dbReference>
<dbReference type="GO" id="GO:0016491">
    <property type="term" value="F:oxidoreductase activity"/>
    <property type="evidence" value="ECO:0007669"/>
    <property type="project" value="UniProtKB-KW"/>
</dbReference>
<name>A0AAD3D563_9STRA</name>
<dbReference type="EMBL" id="BLLK01000058">
    <property type="protein sequence ID" value="GFH57682.1"/>
    <property type="molecule type" value="Genomic_DNA"/>
</dbReference>
<sequence length="250" mass="26563">MSDFLNGKAAVVTGGSGTIGKAIAKGLLISGCNVFITGRNQQRLEEAIAELTSDDANHGEVKYFQGDVCNDKDVSNLFDAVIEAFGRIDLLVNNAGTGAKDKTVDLDTAEFDRVMRVNVTGPFICAREAMKRMIPAKKGGRIINIGSISAISPRPNSAPYTASKFALLGLSHSLSLDCREHGIGVGVIHPGNVISGILDAEEIKRRSESEGFMNAEDVANCVLAMSSLPYHSNVLEMTVTPTKQPLIGRG</sequence>
<dbReference type="Proteomes" id="UP001054902">
    <property type="component" value="Unassembled WGS sequence"/>
</dbReference>
<dbReference type="FunFam" id="3.40.50.720:FF:000084">
    <property type="entry name" value="Short-chain dehydrogenase reductase"/>
    <property type="match status" value="1"/>
</dbReference>
<dbReference type="PRINTS" id="PR00080">
    <property type="entry name" value="SDRFAMILY"/>
</dbReference>
<dbReference type="InterPro" id="IPR002347">
    <property type="entry name" value="SDR_fam"/>
</dbReference>
<reference evidence="4 5" key="1">
    <citation type="journal article" date="2021" name="Sci. Rep.">
        <title>The genome of the diatom Chaetoceros tenuissimus carries an ancient integrated fragment of an extant virus.</title>
        <authorList>
            <person name="Hongo Y."/>
            <person name="Kimura K."/>
            <person name="Takaki Y."/>
            <person name="Yoshida Y."/>
            <person name="Baba S."/>
            <person name="Kobayashi G."/>
            <person name="Nagasaki K."/>
            <person name="Hano T."/>
            <person name="Tomaru Y."/>
        </authorList>
    </citation>
    <scope>NUCLEOTIDE SEQUENCE [LARGE SCALE GENOMIC DNA]</scope>
    <source>
        <strain evidence="4 5">NIES-3715</strain>
    </source>
</reference>
<dbReference type="Gene3D" id="3.40.50.720">
    <property type="entry name" value="NAD(P)-binding Rossmann-like Domain"/>
    <property type="match status" value="1"/>
</dbReference>
<keyword evidence="2" id="KW-0560">Oxidoreductase</keyword>
<comment type="caution">
    <text evidence="4">The sequence shown here is derived from an EMBL/GenBank/DDBJ whole genome shotgun (WGS) entry which is preliminary data.</text>
</comment>
<dbReference type="InterPro" id="IPR036291">
    <property type="entry name" value="NAD(P)-bd_dom_sf"/>
</dbReference>
<accession>A0AAD3D563</accession>
<evidence type="ECO:0000313" key="4">
    <source>
        <dbReference type="EMBL" id="GFH57682.1"/>
    </source>
</evidence>
<gene>
    <name evidence="4" type="ORF">CTEN210_14158</name>
</gene>
<dbReference type="CDD" id="cd05233">
    <property type="entry name" value="SDR_c"/>
    <property type="match status" value="1"/>
</dbReference>
<evidence type="ECO:0000313" key="5">
    <source>
        <dbReference type="Proteomes" id="UP001054902"/>
    </source>
</evidence>
<dbReference type="SUPFAM" id="SSF51735">
    <property type="entry name" value="NAD(P)-binding Rossmann-fold domains"/>
    <property type="match status" value="1"/>
</dbReference>
<evidence type="ECO:0000256" key="1">
    <source>
        <dbReference type="ARBA" id="ARBA00006484"/>
    </source>
</evidence>
<dbReference type="InterPro" id="IPR020904">
    <property type="entry name" value="Sc_DH/Rdtase_CS"/>
</dbReference>
<dbReference type="PANTHER" id="PTHR43669:SF3">
    <property type="entry name" value="ALCOHOL DEHYDROGENASE, PUTATIVE (AFU_ORTHOLOGUE AFUA_3G03445)-RELATED"/>
    <property type="match status" value="1"/>
</dbReference>
<dbReference type="PANTHER" id="PTHR43669">
    <property type="entry name" value="5-KETO-D-GLUCONATE 5-REDUCTASE"/>
    <property type="match status" value="1"/>
</dbReference>
<comment type="similarity">
    <text evidence="1 3">Belongs to the short-chain dehydrogenases/reductases (SDR) family.</text>
</comment>
<dbReference type="Pfam" id="PF00106">
    <property type="entry name" value="adh_short"/>
    <property type="match status" value="1"/>
</dbReference>
<proteinExistence type="inferred from homology"/>
<evidence type="ECO:0000256" key="3">
    <source>
        <dbReference type="RuleBase" id="RU000363"/>
    </source>
</evidence>
<dbReference type="PROSITE" id="PS00061">
    <property type="entry name" value="ADH_SHORT"/>
    <property type="match status" value="1"/>
</dbReference>
<protein>
    <submittedName>
        <fullName evidence="4">1-acylglycerone phosphate reductase</fullName>
    </submittedName>
</protein>